<sequence length="190" mass="20582">MATTTRSEDAKVFLLYLTSSAGDVNKVLDFSGHQGVTLDTRDGSGRNSLDLARQHGDRTAMTTLMAVGDQLRLPNNTTPTRTHLLEHTTDPIAHAQDHDNLRVVQIHEAARFGDLDLLQYALHVLAVHIDHTTADGVKALKLSMLKGDVVAVRCLLSAGAKIAEEDVQLAKSVGNQSIIQLLEVCRAADE</sequence>
<evidence type="ECO:0000313" key="2">
    <source>
        <dbReference type="Proteomes" id="UP001497497"/>
    </source>
</evidence>
<dbReference type="EMBL" id="CAXITT010000001">
    <property type="protein sequence ID" value="CAL1525844.1"/>
    <property type="molecule type" value="Genomic_DNA"/>
</dbReference>
<dbReference type="SUPFAM" id="SSF48403">
    <property type="entry name" value="Ankyrin repeat"/>
    <property type="match status" value="1"/>
</dbReference>
<comment type="caution">
    <text evidence="1">The sequence shown here is derived from an EMBL/GenBank/DDBJ whole genome shotgun (WGS) entry which is preliminary data.</text>
</comment>
<dbReference type="Gene3D" id="1.25.40.20">
    <property type="entry name" value="Ankyrin repeat-containing domain"/>
    <property type="match status" value="1"/>
</dbReference>
<accession>A0AAV2H0P8</accession>
<evidence type="ECO:0000313" key="1">
    <source>
        <dbReference type="EMBL" id="CAL1525844.1"/>
    </source>
</evidence>
<proteinExistence type="predicted"/>
<protein>
    <submittedName>
        <fullName evidence="1">Uncharacterized protein</fullName>
    </submittedName>
</protein>
<reference evidence="1 2" key="1">
    <citation type="submission" date="2024-04" db="EMBL/GenBank/DDBJ databases">
        <authorList>
            <consortium name="Genoscope - CEA"/>
            <person name="William W."/>
        </authorList>
    </citation>
    <scope>NUCLEOTIDE SEQUENCE [LARGE SCALE GENOMIC DNA]</scope>
</reference>
<name>A0AAV2H0P8_LYMST</name>
<keyword evidence="2" id="KW-1185">Reference proteome</keyword>
<dbReference type="AlphaFoldDB" id="A0AAV2H0P8"/>
<dbReference type="InterPro" id="IPR036770">
    <property type="entry name" value="Ankyrin_rpt-contain_sf"/>
</dbReference>
<organism evidence="1 2">
    <name type="scientific">Lymnaea stagnalis</name>
    <name type="common">Great pond snail</name>
    <name type="synonym">Helix stagnalis</name>
    <dbReference type="NCBI Taxonomy" id="6523"/>
    <lineage>
        <taxon>Eukaryota</taxon>
        <taxon>Metazoa</taxon>
        <taxon>Spiralia</taxon>
        <taxon>Lophotrochozoa</taxon>
        <taxon>Mollusca</taxon>
        <taxon>Gastropoda</taxon>
        <taxon>Heterobranchia</taxon>
        <taxon>Euthyneura</taxon>
        <taxon>Panpulmonata</taxon>
        <taxon>Hygrophila</taxon>
        <taxon>Lymnaeoidea</taxon>
        <taxon>Lymnaeidae</taxon>
        <taxon>Lymnaea</taxon>
    </lineage>
</organism>
<dbReference type="Proteomes" id="UP001497497">
    <property type="component" value="Unassembled WGS sequence"/>
</dbReference>
<gene>
    <name evidence="1" type="ORF">GSLYS_00000021001</name>
</gene>